<comment type="caution">
    <text evidence="1">The sequence shown here is derived from an EMBL/GenBank/DDBJ whole genome shotgun (WGS) entry which is preliminary data.</text>
</comment>
<evidence type="ECO:0000313" key="2">
    <source>
        <dbReference type="Proteomes" id="UP000669317"/>
    </source>
</evidence>
<name>A0ABS3ZVF4_9BRAD</name>
<proteinExistence type="predicted"/>
<evidence type="ECO:0008006" key="3">
    <source>
        <dbReference type="Google" id="ProtNLM"/>
    </source>
</evidence>
<accession>A0ABS3ZVF4</accession>
<dbReference type="SUPFAM" id="SSF56925">
    <property type="entry name" value="OMPA-like"/>
    <property type="match status" value="1"/>
</dbReference>
<sequence length="108" mass="11392">MPVKLAGSSIAGFGAPIIDTVALSGRAVHSGVVLGGGAEYALNSNWSIKGEYDYVRMMAQNFTLAGPFSETFRGSTLKSTIVTTNTVTQELNLFKLGVNYLFNPTAGL</sequence>
<keyword evidence="2" id="KW-1185">Reference proteome</keyword>
<dbReference type="Proteomes" id="UP000669317">
    <property type="component" value="Unassembled WGS sequence"/>
</dbReference>
<gene>
    <name evidence="1" type="ORF">JWS04_13775</name>
</gene>
<evidence type="ECO:0000313" key="1">
    <source>
        <dbReference type="EMBL" id="MBP0112133.1"/>
    </source>
</evidence>
<reference evidence="1 2" key="1">
    <citation type="submission" date="2021-03" db="EMBL/GenBank/DDBJ databases">
        <title>Genome Sequence of Bradyrhizobium vignae strain ISRA400.</title>
        <authorList>
            <person name="Tisa L.S."/>
            <person name="Svistoonoff S."/>
            <person name="Hocher V."/>
            <person name="Fall S."/>
            <person name="Zaiya A."/>
            <person name="Naing D."/>
            <person name="Niang N."/>
            <person name="Diouf A."/>
            <person name="Dasylva M.C."/>
            <person name="Toure O."/>
            <person name="Gueye M."/>
            <person name="Gully D."/>
            <person name="Tisseyre P."/>
            <person name="Simpson S."/>
            <person name="Morris K."/>
            <person name="Thomas W.K."/>
        </authorList>
    </citation>
    <scope>NUCLEOTIDE SEQUENCE [LARGE SCALE GENOMIC DNA]</scope>
    <source>
        <strain evidence="1 2">ISRA400</strain>
    </source>
</reference>
<dbReference type="Gene3D" id="2.40.160.20">
    <property type="match status" value="1"/>
</dbReference>
<organism evidence="1 2">
    <name type="scientific">Bradyrhizobium vignae</name>
    <dbReference type="NCBI Taxonomy" id="1549949"/>
    <lineage>
        <taxon>Bacteria</taxon>
        <taxon>Pseudomonadati</taxon>
        <taxon>Pseudomonadota</taxon>
        <taxon>Alphaproteobacteria</taxon>
        <taxon>Hyphomicrobiales</taxon>
        <taxon>Nitrobacteraceae</taxon>
        <taxon>Bradyrhizobium</taxon>
    </lineage>
</organism>
<dbReference type="InterPro" id="IPR011250">
    <property type="entry name" value="OMP/PagP_B-barrel"/>
</dbReference>
<dbReference type="EMBL" id="JAGIKT010000026">
    <property type="protein sequence ID" value="MBP0112133.1"/>
    <property type="molecule type" value="Genomic_DNA"/>
</dbReference>
<protein>
    <recommendedName>
        <fullName evidence="3">Outer membrane protein beta-barrel domain-containing protein</fullName>
    </recommendedName>
</protein>